<dbReference type="EC" id="3.5.1.28" evidence="2"/>
<evidence type="ECO:0000256" key="5">
    <source>
        <dbReference type="SAM" id="SignalP"/>
    </source>
</evidence>
<dbReference type="GO" id="GO:0009253">
    <property type="term" value="P:peptidoglycan catabolic process"/>
    <property type="evidence" value="ECO:0007669"/>
    <property type="project" value="InterPro"/>
</dbReference>
<evidence type="ECO:0000259" key="6">
    <source>
        <dbReference type="SMART" id="SM00644"/>
    </source>
</evidence>
<feature type="signal peptide" evidence="5">
    <location>
        <begin position="1"/>
        <end position="20"/>
    </location>
</feature>
<name>A0A2W5SXI8_9BACT</name>
<evidence type="ECO:0000256" key="3">
    <source>
        <dbReference type="ARBA" id="ARBA00022801"/>
    </source>
</evidence>
<keyword evidence="3" id="KW-0378">Hydrolase</keyword>
<dbReference type="InterPro" id="IPR036505">
    <property type="entry name" value="Amidase/PGRP_sf"/>
</dbReference>
<organism evidence="7 8">
    <name type="scientific">Archangium gephyra</name>
    <dbReference type="NCBI Taxonomy" id="48"/>
    <lineage>
        <taxon>Bacteria</taxon>
        <taxon>Pseudomonadati</taxon>
        <taxon>Myxococcota</taxon>
        <taxon>Myxococcia</taxon>
        <taxon>Myxococcales</taxon>
        <taxon>Cystobacterineae</taxon>
        <taxon>Archangiaceae</taxon>
        <taxon>Archangium</taxon>
    </lineage>
</organism>
<dbReference type="Pfam" id="PF01510">
    <property type="entry name" value="Amidase_2"/>
    <property type="match status" value="1"/>
</dbReference>
<feature type="chain" id="PRO_5016083150" description="N-acetylmuramoyl-L-alanine amidase" evidence="5">
    <location>
        <begin position="21"/>
        <end position="533"/>
    </location>
</feature>
<dbReference type="InterPro" id="IPR002502">
    <property type="entry name" value="Amidase_domain"/>
</dbReference>
<dbReference type="Pfam" id="PF25275">
    <property type="entry name" value="Golvesin_C"/>
    <property type="match status" value="1"/>
</dbReference>
<proteinExistence type="predicted"/>
<dbReference type="GO" id="GO:0008745">
    <property type="term" value="F:N-acetylmuramoyl-L-alanine amidase activity"/>
    <property type="evidence" value="ECO:0007669"/>
    <property type="project" value="UniProtKB-EC"/>
</dbReference>
<dbReference type="SUPFAM" id="SSF55846">
    <property type="entry name" value="N-acetylmuramoyl-L-alanine amidase-like"/>
    <property type="match status" value="1"/>
</dbReference>
<accession>A0A2W5SXI8</accession>
<protein>
    <recommendedName>
        <fullName evidence="2">N-acetylmuramoyl-L-alanine amidase</fullName>
        <ecNumber evidence="2">3.5.1.28</ecNumber>
    </recommendedName>
</protein>
<dbReference type="SMART" id="SM00644">
    <property type="entry name" value="Ami_2"/>
    <property type="match status" value="1"/>
</dbReference>
<reference evidence="7 8" key="1">
    <citation type="submission" date="2017-08" db="EMBL/GenBank/DDBJ databases">
        <title>Infants hospitalized years apart are colonized by the same room-sourced microbial strains.</title>
        <authorList>
            <person name="Brooks B."/>
            <person name="Olm M.R."/>
            <person name="Firek B.A."/>
            <person name="Baker R."/>
            <person name="Thomas B.C."/>
            <person name="Morowitz M.J."/>
            <person name="Banfield J.F."/>
        </authorList>
    </citation>
    <scope>NUCLEOTIDE SEQUENCE [LARGE SCALE GENOMIC DNA]</scope>
    <source>
        <strain evidence="7">S2_003_000_R2_14</strain>
    </source>
</reference>
<evidence type="ECO:0000256" key="4">
    <source>
        <dbReference type="ARBA" id="ARBA00023316"/>
    </source>
</evidence>
<keyword evidence="4" id="KW-0961">Cell wall biogenesis/degradation</keyword>
<evidence type="ECO:0000313" key="8">
    <source>
        <dbReference type="Proteomes" id="UP000249061"/>
    </source>
</evidence>
<dbReference type="InterPro" id="IPR023346">
    <property type="entry name" value="Lysozyme-like_dom_sf"/>
</dbReference>
<dbReference type="SUPFAM" id="SSF53955">
    <property type="entry name" value="Lysozyme-like"/>
    <property type="match status" value="1"/>
</dbReference>
<evidence type="ECO:0000256" key="1">
    <source>
        <dbReference type="ARBA" id="ARBA00001561"/>
    </source>
</evidence>
<dbReference type="PANTHER" id="PTHR30417">
    <property type="entry name" value="N-ACETYLMURAMOYL-L-ALANINE AMIDASE AMID"/>
    <property type="match status" value="1"/>
</dbReference>
<evidence type="ECO:0000313" key="7">
    <source>
        <dbReference type="EMBL" id="PZR07680.1"/>
    </source>
</evidence>
<dbReference type="AlphaFoldDB" id="A0A2W5SXI8"/>
<dbReference type="GO" id="GO:0071555">
    <property type="term" value="P:cell wall organization"/>
    <property type="evidence" value="ECO:0007669"/>
    <property type="project" value="UniProtKB-KW"/>
</dbReference>
<dbReference type="Proteomes" id="UP000249061">
    <property type="component" value="Unassembled WGS sequence"/>
</dbReference>
<dbReference type="CDD" id="cd06583">
    <property type="entry name" value="PGRP"/>
    <property type="match status" value="1"/>
</dbReference>
<gene>
    <name evidence="7" type="ORF">DI536_26590</name>
</gene>
<dbReference type="PANTHER" id="PTHR30417:SF1">
    <property type="entry name" value="N-ACETYLMURAMOYL-L-ALANINE AMIDASE AMID"/>
    <property type="match status" value="1"/>
</dbReference>
<dbReference type="InterPro" id="IPR051206">
    <property type="entry name" value="NAMLAA_amidase_2"/>
</dbReference>
<dbReference type="GO" id="GO:0009254">
    <property type="term" value="P:peptidoglycan turnover"/>
    <property type="evidence" value="ECO:0007669"/>
    <property type="project" value="TreeGrafter"/>
</dbReference>
<evidence type="ECO:0000256" key="2">
    <source>
        <dbReference type="ARBA" id="ARBA00011901"/>
    </source>
</evidence>
<feature type="domain" description="N-acetylmuramoyl-L-alanine amidase" evidence="6">
    <location>
        <begin position="221"/>
        <end position="368"/>
    </location>
</feature>
<dbReference type="PROSITE" id="PS51257">
    <property type="entry name" value="PROKAR_LIPOPROTEIN"/>
    <property type="match status" value="1"/>
</dbReference>
<keyword evidence="5" id="KW-0732">Signal</keyword>
<comment type="caution">
    <text evidence="7">The sequence shown here is derived from an EMBL/GenBank/DDBJ whole genome shotgun (WGS) entry which is preliminary data.</text>
</comment>
<comment type="catalytic activity">
    <reaction evidence="1">
        <text>Hydrolyzes the link between N-acetylmuramoyl residues and L-amino acid residues in certain cell-wall glycopeptides.</text>
        <dbReference type="EC" id="3.5.1.28"/>
    </reaction>
</comment>
<dbReference type="Gene3D" id="1.10.530.10">
    <property type="match status" value="1"/>
</dbReference>
<sequence length="533" mass="56895">MLRLLSALFTVSFLSFSACGVGSAGALPGEGESQSERVAGDEEALLRASDRYDTVFEAAGREFNVPPALLKSLSWSLTRYEMVASEGEFEGKSGAYGVMALSPELIAEAAPLAMVTDEAARTDVSANVRATAAWLSRQADAQGIDRSKLLAWSGVLAEFSKLDFAGRQAFVRGEVYATLKLGVGRLSDALSTEELEASVGEYGEVLQGLDRAPDYGAGVWRPSPNFNSRGGVSPKFVVIHTCEGSYSSCWSWLTNTAAGTSAHYVVNTTGTEVSQLVKEADRAWHIGATYDCANNSNQLCNLNGQSSNTHSVGIEHAGFASQTSFPAGQIDASAKLTCSITKKWSIPRDRFHIVGHGQLQPYNRTDPGANWPWTSFISKVNAECGTGTGGTNPAQIIVDSNNASNDQTRGYIQLSANWKSSSNVSGYYGSGYWYAPTAEVSDGAAFFFKLDSAQTRTIDGWWTAGTDRSTSVSFVAFNAAGDRVGEGVVNQTANGGKWNQVGSFAFTAGWNKIVVSRWQAPGKVVIADAVRIR</sequence>
<dbReference type="EMBL" id="QFQP01000029">
    <property type="protein sequence ID" value="PZR07680.1"/>
    <property type="molecule type" value="Genomic_DNA"/>
</dbReference>
<dbReference type="InterPro" id="IPR033803">
    <property type="entry name" value="CBD-like_Golvesin-Xly"/>
</dbReference>
<dbReference type="Gene3D" id="3.40.80.10">
    <property type="entry name" value="Peptidoglycan recognition protein-like"/>
    <property type="match status" value="1"/>
</dbReference>